<dbReference type="RefSeq" id="XP_025345592.1">
    <property type="nucleotide sequence ID" value="XM_025495488.1"/>
</dbReference>
<evidence type="ECO:0000256" key="1">
    <source>
        <dbReference type="SAM" id="MobiDB-lite"/>
    </source>
</evidence>
<protein>
    <submittedName>
        <fullName evidence="2">Uncharacterized protein</fullName>
    </submittedName>
</protein>
<feature type="compositionally biased region" description="Acidic residues" evidence="1">
    <location>
        <begin position="89"/>
        <end position="99"/>
    </location>
</feature>
<feature type="region of interest" description="Disordered" evidence="1">
    <location>
        <begin position="86"/>
        <end position="168"/>
    </location>
</feature>
<sequence length="168" mass="19274">MSQAFEIFPYPLYHDVAVRGRVDLTSLQGDAEHEILLVTPKHCQANVNAPTNSQIRKRVQWHTRRTRHISIDDEILAEALRLEVSYQDKEEEEEAEQQDESSPTQRRQRLSLSALQSQPLLLSSSPRTPSSDPSWNLDNDRRSEPEEDTSDDSKTIARSLRLQARTLA</sequence>
<keyword evidence="3" id="KW-1185">Reference proteome</keyword>
<accession>A0A316TZ02</accession>
<reference evidence="2 3" key="1">
    <citation type="journal article" date="2018" name="Mol. Biol. Evol.">
        <title>Broad Genomic Sampling Reveals a Smut Pathogenic Ancestry of the Fungal Clade Ustilaginomycotina.</title>
        <authorList>
            <person name="Kijpornyongpan T."/>
            <person name="Mondo S.J."/>
            <person name="Barry K."/>
            <person name="Sandor L."/>
            <person name="Lee J."/>
            <person name="Lipzen A."/>
            <person name="Pangilinan J."/>
            <person name="LaButti K."/>
            <person name="Hainaut M."/>
            <person name="Henrissat B."/>
            <person name="Grigoriev I.V."/>
            <person name="Spatafora J.W."/>
            <person name="Aime M.C."/>
        </authorList>
    </citation>
    <scope>NUCLEOTIDE SEQUENCE [LARGE SCALE GENOMIC DNA]</scope>
    <source>
        <strain evidence="2 3">MCA 4718</strain>
    </source>
</reference>
<dbReference type="AlphaFoldDB" id="A0A316TZ02"/>
<dbReference type="EMBL" id="KZ819336">
    <property type="protein sequence ID" value="PWN18432.1"/>
    <property type="molecule type" value="Genomic_DNA"/>
</dbReference>
<organism evidence="2 3">
    <name type="scientific">Pseudomicrostroma glucosiphilum</name>
    <dbReference type="NCBI Taxonomy" id="1684307"/>
    <lineage>
        <taxon>Eukaryota</taxon>
        <taxon>Fungi</taxon>
        <taxon>Dikarya</taxon>
        <taxon>Basidiomycota</taxon>
        <taxon>Ustilaginomycotina</taxon>
        <taxon>Exobasidiomycetes</taxon>
        <taxon>Microstromatales</taxon>
        <taxon>Microstromatales incertae sedis</taxon>
        <taxon>Pseudomicrostroma</taxon>
    </lineage>
</organism>
<gene>
    <name evidence="2" type="ORF">BCV69DRAFT_73416</name>
</gene>
<proteinExistence type="predicted"/>
<evidence type="ECO:0000313" key="2">
    <source>
        <dbReference type="EMBL" id="PWN18432.1"/>
    </source>
</evidence>
<name>A0A316TZ02_9BASI</name>
<dbReference type="Proteomes" id="UP000245942">
    <property type="component" value="Unassembled WGS sequence"/>
</dbReference>
<dbReference type="GeneID" id="37017222"/>
<evidence type="ECO:0000313" key="3">
    <source>
        <dbReference type="Proteomes" id="UP000245942"/>
    </source>
</evidence>
<feature type="compositionally biased region" description="Low complexity" evidence="1">
    <location>
        <begin position="110"/>
        <end position="134"/>
    </location>
</feature>